<gene>
    <name evidence="10" type="ORF">EVJ58_g8550</name>
</gene>
<dbReference type="Pfam" id="PF00856">
    <property type="entry name" value="SET"/>
    <property type="match status" value="1"/>
</dbReference>
<feature type="region of interest" description="Disordered" evidence="8">
    <location>
        <begin position="42"/>
        <end position="65"/>
    </location>
</feature>
<dbReference type="CDD" id="cd20071">
    <property type="entry name" value="SET_SMYD"/>
    <property type="match status" value="1"/>
</dbReference>
<dbReference type="InterPro" id="IPR046341">
    <property type="entry name" value="SET_dom_sf"/>
</dbReference>
<dbReference type="InterPro" id="IPR050869">
    <property type="entry name" value="H3K4_H4K5_MeTrfase"/>
</dbReference>
<dbReference type="Gene3D" id="2.170.270.10">
    <property type="entry name" value="SET domain"/>
    <property type="match status" value="1"/>
</dbReference>
<evidence type="ECO:0000256" key="1">
    <source>
        <dbReference type="ARBA" id="ARBA00004572"/>
    </source>
</evidence>
<evidence type="ECO:0000259" key="9">
    <source>
        <dbReference type="PROSITE" id="PS50280"/>
    </source>
</evidence>
<evidence type="ECO:0000256" key="4">
    <source>
        <dbReference type="ARBA" id="ARBA00022787"/>
    </source>
</evidence>
<keyword evidence="7" id="KW-0472">Membrane</keyword>
<comment type="similarity">
    <text evidence="2">Belongs to the Tom20 family.</text>
</comment>
<keyword evidence="3" id="KW-0812">Transmembrane</keyword>
<dbReference type="Gene3D" id="1.20.960.10">
    <property type="entry name" value="Mitochondrial outer membrane translocase complex, subunit Tom20 domain"/>
    <property type="match status" value="1"/>
</dbReference>
<evidence type="ECO:0000256" key="7">
    <source>
        <dbReference type="ARBA" id="ARBA00023136"/>
    </source>
</evidence>
<sequence>MSSRVSTVLTVAGVTALGGLVAYAVYFDYRRRTDGDFRKRLRKDKKKVKNATQSQAGEASASGVGPEELRAALDKVRDEELPPDPEAKEQYFMTHVGMGEQLCAQGPMFYLPAALSFYRALRVYPSPVELIMIYQKTVPEPVFKASVPLYSVRAVADNGCIDHHGVNSAGPRVEGYYDVFPPKSMNVSVQPAPGDASKVRKILVAEKDFEPGDVIYKERPIVAVLDPDLQAQGTYCSHCFRYIQGDSAIRPESDRLGSVYCSEDCQAKAKIQSHNLLFGLDPVLPPELDHGQSQLSKPAREAAQSKFTDYIKKEGRSIPLLSARFVARQIAIETAKMLPIKTGPVVEELAEASIGGTDYSLYDHIERLRFVEGKASESETKLLCDVLGAALPGLEQSVTEERLATYQGKLAYNAIGVCYSGGRDDKPDSGKRPEEQERMRTPHGTSRQIGSGLYPVSAYITHSCAPSASPSFSSGTSELSLIASKPIKKGEEITMAYVDVSQHPDETPEQAKRRRRIELARGWRFKCECERCLSEATDGNESDLGVEKDESKVEDVVNRVEAGAETYLTGKPQ</sequence>
<comment type="caution">
    <text evidence="10">The sequence shown here is derived from an EMBL/GenBank/DDBJ whole genome shotgun (WGS) entry which is preliminary data.</text>
</comment>
<evidence type="ECO:0000313" key="10">
    <source>
        <dbReference type="EMBL" id="TFY54957.1"/>
    </source>
</evidence>
<evidence type="ECO:0000256" key="8">
    <source>
        <dbReference type="SAM" id="MobiDB-lite"/>
    </source>
</evidence>
<dbReference type="GO" id="GO:0005742">
    <property type="term" value="C:mitochondrial outer membrane translocase complex"/>
    <property type="evidence" value="ECO:0007669"/>
    <property type="project" value="InterPro"/>
</dbReference>
<dbReference type="AlphaFoldDB" id="A0A4Y9Y047"/>
<dbReference type="STRING" id="34475.A0A4Y9Y047"/>
<accession>A0A4Y9Y047</accession>
<protein>
    <recommendedName>
        <fullName evidence="9">SET domain-containing protein</fullName>
    </recommendedName>
</protein>
<dbReference type="GO" id="GO:0005634">
    <property type="term" value="C:nucleus"/>
    <property type="evidence" value="ECO:0007669"/>
    <property type="project" value="TreeGrafter"/>
</dbReference>
<feature type="compositionally biased region" description="Basic and acidic residues" evidence="8">
    <location>
        <begin position="422"/>
        <end position="440"/>
    </location>
</feature>
<comment type="subcellular location">
    <subcellularLocation>
        <location evidence="1">Mitochondrion outer membrane</location>
        <topology evidence="1">Single-pass membrane protein</topology>
    </subcellularLocation>
</comment>
<dbReference type="InterPro" id="IPR001214">
    <property type="entry name" value="SET_dom"/>
</dbReference>
<dbReference type="Pfam" id="PF02064">
    <property type="entry name" value="MAS20"/>
    <property type="match status" value="1"/>
</dbReference>
<dbReference type="PANTHER" id="PTHR12197:SF251">
    <property type="entry name" value="EG:BACR7C10.4 PROTEIN"/>
    <property type="match status" value="1"/>
</dbReference>
<reference evidence="10 11" key="1">
    <citation type="submission" date="2019-01" db="EMBL/GenBank/DDBJ databases">
        <title>Genome sequencing of the rare red list fungi Fomitopsis rosea.</title>
        <authorList>
            <person name="Buettner E."/>
            <person name="Kellner H."/>
        </authorList>
    </citation>
    <scope>NUCLEOTIDE SEQUENCE [LARGE SCALE GENOMIC DNA]</scope>
    <source>
        <strain evidence="10 11">DSM 105464</strain>
    </source>
</reference>
<feature type="domain" description="SET" evidence="9">
    <location>
        <begin position="171"/>
        <end position="498"/>
    </location>
</feature>
<name>A0A4Y9Y047_9APHY</name>
<dbReference type="PROSITE" id="PS50280">
    <property type="entry name" value="SET"/>
    <property type="match status" value="1"/>
</dbReference>
<evidence type="ECO:0000256" key="2">
    <source>
        <dbReference type="ARBA" id="ARBA00005792"/>
    </source>
</evidence>
<evidence type="ECO:0000256" key="3">
    <source>
        <dbReference type="ARBA" id="ARBA00022692"/>
    </source>
</evidence>
<dbReference type="Proteomes" id="UP000298390">
    <property type="component" value="Unassembled WGS sequence"/>
</dbReference>
<dbReference type="Gene3D" id="1.10.220.160">
    <property type="match status" value="1"/>
</dbReference>
<dbReference type="SUPFAM" id="SSF82199">
    <property type="entry name" value="SET domain"/>
    <property type="match status" value="1"/>
</dbReference>
<dbReference type="SUPFAM" id="SSF47157">
    <property type="entry name" value="Mitochondrial import receptor subunit Tom20"/>
    <property type="match status" value="1"/>
</dbReference>
<keyword evidence="6" id="KW-0496">Mitochondrion</keyword>
<keyword evidence="4" id="KW-1000">Mitochondrion outer membrane</keyword>
<organism evidence="10 11">
    <name type="scientific">Rhodofomes roseus</name>
    <dbReference type="NCBI Taxonomy" id="34475"/>
    <lineage>
        <taxon>Eukaryota</taxon>
        <taxon>Fungi</taxon>
        <taxon>Dikarya</taxon>
        <taxon>Basidiomycota</taxon>
        <taxon>Agaricomycotina</taxon>
        <taxon>Agaricomycetes</taxon>
        <taxon>Polyporales</taxon>
        <taxon>Rhodofomes</taxon>
    </lineage>
</organism>
<dbReference type="PRINTS" id="PR00351">
    <property type="entry name" value="OM20RECEPTOR"/>
</dbReference>
<evidence type="ECO:0000256" key="5">
    <source>
        <dbReference type="ARBA" id="ARBA00022989"/>
    </source>
</evidence>
<feature type="region of interest" description="Disordered" evidence="8">
    <location>
        <begin position="422"/>
        <end position="448"/>
    </location>
</feature>
<dbReference type="Gene3D" id="6.10.140.2220">
    <property type="match status" value="1"/>
</dbReference>
<keyword evidence="5" id="KW-1133">Transmembrane helix</keyword>
<dbReference type="GO" id="GO:0006886">
    <property type="term" value="P:intracellular protein transport"/>
    <property type="evidence" value="ECO:0007669"/>
    <property type="project" value="InterPro"/>
</dbReference>
<dbReference type="InterPro" id="IPR002056">
    <property type="entry name" value="MAS20"/>
</dbReference>
<dbReference type="PANTHER" id="PTHR12197">
    <property type="entry name" value="HISTONE-LYSINE N-METHYLTRANSFERASE SMYD"/>
    <property type="match status" value="1"/>
</dbReference>
<proteinExistence type="inferred from homology"/>
<dbReference type="GO" id="GO:0006605">
    <property type="term" value="P:protein targeting"/>
    <property type="evidence" value="ECO:0007669"/>
    <property type="project" value="InterPro"/>
</dbReference>
<dbReference type="InterPro" id="IPR023392">
    <property type="entry name" value="Tom20_dom_sf"/>
</dbReference>
<dbReference type="EMBL" id="SEKV01000640">
    <property type="protein sequence ID" value="TFY54957.1"/>
    <property type="molecule type" value="Genomic_DNA"/>
</dbReference>
<evidence type="ECO:0000256" key="6">
    <source>
        <dbReference type="ARBA" id="ARBA00023128"/>
    </source>
</evidence>
<evidence type="ECO:0000313" key="11">
    <source>
        <dbReference type="Proteomes" id="UP000298390"/>
    </source>
</evidence>